<evidence type="ECO:0000313" key="2">
    <source>
        <dbReference type="EMBL" id="MQY10609.1"/>
    </source>
</evidence>
<dbReference type="SMART" id="SM00849">
    <property type="entry name" value="Lactamase_B"/>
    <property type="match status" value="1"/>
</dbReference>
<evidence type="ECO:0000259" key="1">
    <source>
        <dbReference type="SMART" id="SM00849"/>
    </source>
</evidence>
<gene>
    <name evidence="2" type="ORF">SRB5_07200</name>
</gene>
<organism evidence="2 3">
    <name type="scientific">Streptomyces smaragdinus</name>
    <dbReference type="NCBI Taxonomy" id="2585196"/>
    <lineage>
        <taxon>Bacteria</taxon>
        <taxon>Bacillati</taxon>
        <taxon>Actinomycetota</taxon>
        <taxon>Actinomycetes</taxon>
        <taxon>Kitasatosporales</taxon>
        <taxon>Streptomycetaceae</taxon>
        <taxon>Streptomyces</taxon>
    </lineage>
</organism>
<dbReference type="InterPro" id="IPR001279">
    <property type="entry name" value="Metallo-B-lactamas"/>
</dbReference>
<dbReference type="EMBL" id="WEGJ01000002">
    <property type="protein sequence ID" value="MQY10609.1"/>
    <property type="molecule type" value="Genomic_DNA"/>
</dbReference>
<proteinExistence type="predicted"/>
<protein>
    <recommendedName>
        <fullName evidence="1">Metallo-beta-lactamase domain-containing protein</fullName>
    </recommendedName>
</protein>
<keyword evidence="3" id="KW-1185">Reference proteome</keyword>
<name>A0A7K0CAZ1_9ACTN</name>
<feature type="domain" description="Metallo-beta-lactamase" evidence="1">
    <location>
        <begin position="7"/>
        <end position="181"/>
    </location>
</feature>
<reference evidence="2 3" key="1">
    <citation type="submission" date="2019-10" db="EMBL/GenBank/DDBJ databases">
        <title>Streptomyces smaragdinus sp. nov. and Streptomyces fabii sp. nov., isolated from the gut of fungus growing-termite Macrotermes natalensis.</title>
        <authorList>
            <person name="Schwitalla J."/>
            <person name="Benndorf R."/>
            <person name="Martin K."/>
            <person name="De Beer W."/>
            <person name="Kaster A.-K."/>
            <person name="Vollmers J."/>
            <person name="Poulsen M."/>
            <person name="Beemelmanns C."/>
        </authorList>
    </citation>
    <scope>NUCLEOTIDE SEQUENCE [LARGE SCALE GENOMIC DNA]</scope>
    <source>
        <strain evidence="2 3">RB5</strain>
    </source>
</reference>
<comment type="caution">
    <text evidence="2">The sequence shown here is derived from an EMBL/GenBank/DDBJ whole genome shotgun (WGS) entry which is preliminary data.</text>
</comment>
<dbReference type="Proteomes" id="UP000466345">
    <property type="component" value="Unassembled WGS sequence"/>
</dbReference>
<accession>A0A7K0CAZ1</accession>
<dbReference type="RefSeq" id="WP_153449978.1">
    <property type="nucleotide sequence ID" value="NZ_WEGJ01000002.1"/>
</dbReference>
<dbReference type="PANTHER" id="PTHR43546:SF3">
    <property type="entry name" value="UPF0173 METAL-DEPENDENT HYDROLASE MJ1163"/>
    <property type="match status" value="1"/>
</dbReference>
<dbReference type="PANTHER" id="PTHR43546">
    <property type="entry name" value="UPF0173 METAL-DEPENDENT HYDROLASE MJ1163-RELATED"/>
    <property type="match status" value="1"/>
</dbReference>
<sequence length="221" mass="22466">MHLTHHGHACVGIDGPGGRLVIDPGAFTPGLEGLLERADAVLITHEHFDHVDVAAVSAAVSERPELAVYAPEGVIGSLGPVERGGALAGGERIEVAGFAVDVVGGDHAPIHPEIAVPANLGYLVTGPGGSVFHPGDSYATPPGHPGTLLVPVSGPWVSWGRAIDWIRDIAPRESVLIHEAMLSGTGLRSAGMFLGADGPAHTPLLHLGPEQALDLATGGVG</sequence>
<dbReference type="Gene3D" id="3.60.15.10">
    <property type="entry name" value="Ribonuclease Z/Hydroxyacylglutathione hydrolase-like"/>
    <property type="match status" value="1"/>
</dbReference>
<evidence type="ECO:0000313" key="3">
    <source>
        <dbReference type="Proteomes" id="UP000466345"/>
    </source>
</evidence>
<dbReference type="AlphaFoldDB" id="A0A7K0CAZ1"/>
<dbReference type="SUPFAM" id="SSF56281">
    <property type="entry name" value="Metallo-hydrolase/oxidoreductase"/>
    <property type="match status" value="1"/>
</dbReference>
<dbReference type="InterPro" id="IPR050114">
    <property type="entry name" value="UPF0173_UPF0282_UlaG_hydrolase"/>
</dbReference>
<dbReference type="Pfam" id="PF13483">
    <property type="entry name" value="Lactamase_B_3"/>
    <property type="match status" value="1"/>
</dbReference>
<dbReference type="OrthoDB" id="3190691at2"/>
<dbReference type="InterPro" id="IPR036866">
    <property type="entry name" value="RibonucZ/Hydroxyglut_hydro"/>
</dbReference>